<evidence type="ECO:0000256" key="9">
    <source>
        <dbReference type="ARBA" id="ARBA00023277"/>
    </source>
</evidence>
<feature type="transmembrane region" description="Helical" evidence="10">
    <location>
        <begin position="266"/>
        <end position="287"/>
    </location>
</feature>
<comment type="caution">
    <text evidence="12">The sequence shown here is derived from an EMBL/GenBank/DDBJ whole genome shotgun (WGS) entry which is preliminary data.</text>
</comment>
<dbReference type="PANTHER" id="PTHR13460">
    <property type="match status" value="1"/>
</dbReference>
<evidence type="ECO:0000313" key="13">
    <source>
        <dbReference type="Proteomes" id="UP000683925"/>
    </source>
</evidence>
<dbReference type="InterPro" id="IPR021720">
    <property type="entry name" value="Malectin_dom"/>
</dbReference>
<sequence length="305" mass="35345">MMKKQSQVNIVHSIDCGNYMKYRSFNGINYKNDQFFQGSSEFVDYYDEQESVKVIQTLDQELYTTQRQGLNFFYKLPLNKDSPETQNYMLTLYFAELQYSESNARIFDVYFGNKLVIENLDIYEKVGMRTAYIIEISFQIIGLQVLYKGEQINGALSKNYEFLIRFKAIKSLAAIAGIMLKIGDNQIEIANNENPKNTLKAIDGFKKLSDESLKIIESEVKEIQKDLQKNHANELDDPNNRRSLKKEIKLIEFSIKLLIILTRSPFGIVLASSYFGISLITLLQLFFNEKQTITERGKTKISKQN</sequence>
<organism evidence="12 13">
    <name type="scientific">Paramecium octaurelia</name>
    <dbReference type="NCBI Taxonomy" id="43137"/>
    <lineage>
        <taxon>Eukaryota</taxon>
        <taxon>Sar</taxon>
        <taxon>Alveolata</taxon>
        <taxon>Ciliophora</taxon>
        <taxon>Intramacronucleata</taxon>
        <taxon>Oligohymenophorea</taxon>
        <taxon>Peniculida</taxon>
        <taxon>Parameciidae</taxon>
        <taxon>Paramecium</taxon>
    </lineage>
</organism>
<dbReference type="EMBL" id="CAJJDP010000056">
    <property type="protein sequence ID" value="CAD8170864.1"/>
    <property type="molecule type" value="Genomic_DNA"/>
</dbReference>
<evidence type="ECO:0000313" key="12">
    <source>
        <dbReference type="EMBL" id="CAD8170864.1"/>
    </source>
</evidence>
<evidence type="ECO:0000256" key="2">
    <source>
        <dbReference type="ARBA" id="ARBA00009141"/>
    </source>
</evidence>
<dbReference type="AlphaFoldDB" id="A0A8S1V247"/>
<comment type="similarity">
    <text evidence="2">Belongs to the malectin family.</text>
</comment>
<evidence type="ECO:0000256" key="1">
    <source>
        <dbReference type="ARBA" id="ARBA00004115"/>
    </source>
</evidence>
<dbReference type="Proteomes" id="UP000683925">
    <property type="component" value="Unassembled WGS sequence"/>
</dbReference>
<keyword evidence="9" id="KW-0119">Carbohydrate metabolism</keyword>
<protein>
    <recommendedName>
        <fullName evidence="11">Malectin domain-containing protein</fullName>
    </recommendedName>
</protein>
<evidence type="ECO:0000256" key="3">
    <source>
        <dbReference type="ARBA" id="ARBA00022692"/>
    </source>
</evidence>
<comment type="subcellular location">
    <subcellularLocation>
        <location evidence="1">Endoplasmic reticulum membrane</location>
        <topology evidence="1">Single-pass type I membrane protein</topology>
    </subcellularLocation>
</comment>
<keyword evidence="7 10" id="KW-0472">Membrane</keyword>
<reference evidence="12" key="1">
    <citation type="submission" date="2021-01" db="EMBL/GenBank/DDBJ databases">
        <authorList>
            <consortium name="Genoscope - CEA"/>
            <person name="William W."/>
        </authorList>
    </citation>
    <scope>NUCLEOTIDE SEQUENCE</scope>
</reference>
<keyword evidence="6 10" id="KW-1133">Transmembrane helix</keyword>
<dbReference type="PANTHER" id="PTHR13460:SF0">
    <property type="entry name" value="MALECTIN"/>
    <property type="match status" value="1"/>
</dbReference>
<keyword evidence="4" id="KW-0732">Signal</keyword>
<dbReference type="Pfam" id="PF11721">
    <property type="entry name" value="Malectin"/>
    <property type="match status" value="1"/>
</dbReference>
<evidence type="ECO:0000256" key="10">
    <source>
        <dbReference type="SAM" id="Phobius"/>
    </source>
</evidence>
<dbReference type="OrthoDB" id="10013439at2759"/>
<dbReference type="GO" id="GO:0005789">
    <property type="term" value="C:endoplasmic reticulum membrane"/>
    <property type="evidence" value="ECO:0007669"/>
    <property type="project" value="UniProtKB-SubCell"/>
</dbReference>
<dbReference type="InterPro" id="IPR039155">
    <property type="entry name" value="MLEC"/>
</dbReference>
<keyword evidence="13" id="KW-1185">Reference proteome</keyword>
<dbReference type="GO" id="GO:0030246">
    <property type="term" value="F:carbohydrate binding"/>
    <property type="evidence" value="ECO:0007669"/>
    <property type="project" value="InterPro"/>
</dbReference>
<keyword evidence="8" id="KW-0325">Glycoprotein</keyword>
<proteinExistence type="inferred from homology"/>
<evidence type="ECO:0000256" key="7">
    <source>
        <dbReference type="ARBA" id="ARBA00023136"/>
    </source>
</evidence>
<name>A0A8S1V247_PAROT</name>
<evidence type="ECO:0000256" key="4">
    <source>
        <dbReference type="ARBA" id="ARBA00022729"/>
    </source>
</evidence>
<accession>A0A8S1V247</accession>
<feature type="domain" description="Malectin" evidence="11">
    <location>
        <begin position="11"/>
        <end position="178"/>
    </location>
</feature>
<evidence type="ECO:0000256" key="5">
    <source>
        <dbReference type="ARBA" id="ARBA00022824"/>
    </source>
</evidence>
<keyword evidence="5" id="KW-0256">Endoplasmic reticulum</keyword>
<evidence type="ECO:0000259" key="11">
    <source>
        <dbReference type="Pfam" id="PF11721"/>
    </source>
</evidence>
<dbReference type="OMA" id="YIIEISF"/>
<evidence type="ECO:0000256" key="6">
    <source>
        <dbReference type="ARBA" id="ARBA00022989"/>
    </source>
</evidence>
<gene>
    <name evidence="12" type="ORF">POCTA_138.1.T0570097</name>
</gene>
<evidence type="ECO:0000256" key="8">
    <source>
        <dbReference type="ARBA" id="ARBA00023180"/>
    </source>
</evidence>
<keyword evidence="3 10" id="KW-0812">Transmembrane</keyword>